<dbReference type="EMBL" id="AQQX01000029">
    <property type="protein sequence ID" value="KGM46627.1"/>
    <property type="molecule type" value="Genomic_DNA"/>
</dbReference>
<dbReference type="SUPFAM" id="SSF142921">
    <property type="entry name" value="WGR domain-like"/>
    <property type="match status" value="1"/>
</dbReference>
<dbReference type="SMART" id="SM00773">
    <property type="entry name" value="WGR"/>
    <property type="match status" value="1"/>
</dbReference>
<name>A0A0A0EBK0_9RHOB</name>
<dbReference type="Gene3D" id="2.20.140.10">
    <property type="entry name" value="WGR domain"/>
    <property type="match status" value="1"/>
</dbReference>
<dbReference type="CDD" id="cd07996">
    <property type="entry name" value="WGR_MMR_like"/>
    <property type="match status" value="1"/>
</dbReference>
<dbReference type="InterPro" id="IPR049809">
    <property type="entry name" value="YehF/YfeS-like_WGR"/>
</dbReference>
<dbReference type="Proteomes" id="UP000030004">
    <property type="component" value="Unassembled WGS sequence"/>
</dbReference>
<gene>
    <name evidence="2" type="ORF">ATO9_22895</name>
</gene>
<comment type="caution">
    <text evidence="2">The sequence shown here is derived from an EMBL/GenBank/DDBJ whole genome shotgun (WGS) entry which is preliminary data.</text>
</comment>
<dbReference type="PROSITE" id="PS51977">
    <property type="entry name" value="WGR"/>
    <property type="match status" value="1"/>
</dbReference>
<feature type="domain" description="WGR" evidence="1">
    <location>
        <begin position="1"/>
        <end position="71"/>
    </location>
</feature>
<proteinExistence type="predicted"/>
<sequence>MHLTRTNPNANLHRFYRLEIVRGLFGDWGLMRNWGRIGSSGQVRTDWYDTEAEAKNARFELHMAKAKRGYD</sequence>
<accession>A0A0A0EBK0</accession>
<evidence type="ECO:0000313" key="3">
    <source>
        <dbReference type="Proteomes" id="UP000030004"/>
    </source>
</evidence>
<dbReference type="InterPro" id="IPR008893">
    <property type="entry name" value="WGR_domain"/>
</dbReference>
<keyword evidence="3" id="KW-1185">Reference proteome</keyword>
<dbReference type="eggNOG" id="COG3831">
    <property type="taxonomic scope" value="Bacteria"/>
</dbReference>
<organism evidence="2 3">
    <name type="scientific">Pseudooceanicola atlanticus</name>
    <dbReference type="NCBI Taxonomy" id="1461694"/>
    <lineage>
        <taxon>Bacteria</taxon>
        <taxon>Pseudomonadati</taxon>
        <taxon>Pseudomonadota</taxon>
        <taxon>Alphaproteobacteria</taxon>
        <taxon>Rhodobacterales</taxon>
        <taxon>Paracoccaceae</taxon>
        <taxon>Pseudooceanicola</taxon>
    </lineage>
</organism>
<dbReference type="Pfam" id="PF05406">
    <property type="entry name" value="WGR"/>
    <property type="match status" value="1"/>
</dbReference>
<dbReference type="InterPro" id="IPR036930">
    <property type="entry name" value="WGR_dom_sf"/>
</dbReference>
<dbReference type="AlphaFoldDB" id="A0A0A0EBK0"/>
<evidence type="ECO:0000259" key="1">
    <source>
        <dbReference type="PROSITE" id="PS51977"/>
    </source>
</evidence>
<evidence type="ECO:0000313" key="2">
    <source>
        <dbReference type="EMBL" id="KGM46627.1"/>
    </source>
</evidence>
<protein>
    <submittedName>
        <fullName evidence="2">Polymerase</fullName>
    </submittedName>
</protein>
<reference evidence="2 3" key="1">
    <citation type="journal article" date="2015" name="Antonie Van Leeuwenhoek">
        <title>Pseudooceanicola atlanticus gen. nov. sp. nov., isolated from surface seawater of the Atlantic Ocean and reclassification of Oceanicola batsensis, Oceanicola marinus, Oceanicola nitratireducens, Oceanicola nanhaiensis, Oceanicola antarcticus and Oceanicola flagellatus, as Pseudooceanicola batsensis comb. nov., Pseudooceanicola marinus comb. nov., Pseudooceanicola nitratireducens comb. nov., Pseudooceanicola nanhaiensis comb. nov., Pseudooceanicola antarcticus comb. nov., and Pseudooceanicola flagellatus comb. nov.</title>
        <authorList>
            <person name="Lai Q."/>
            <person name="Li G."/>
            <person name="Liu X."/>
            <person name="Du Y."/>
            <person name="Sun F."/>
            <person name="Shao Z."/>
        </authorList>
    </citation>
    <scope>NUCLEOTIDE SEQUENCE [LARGE SCALE GENOMIC DNA]</scope>
    <source>
        <strain evidence="2 3">22II-s11g</strain>
    </source>
</reference>
<dbReference type="RefSeq" id="WP_043754824.1">
    <property type="nucleotide sequence ID" value="NZ_AQQX01000029.1"/>
</dbReference>
<dbReference type="STRING" id="1461694.ATO9_22895"/>